<evidence type="ECO:0000256" key="2">
    <source>
        <dbReference type="ARBA" id="ARBA00007532"/>
    </source>
</evidence>
<evidence type="ECO:0000313" key="16">
    <source>
        <dbReference type="EMBL" id="VFK75479.1"/>
    </source>
</evidence>
<dbReference type="InterPro" id="IPR012999">
    <property type="entry name" value="Pyr_OxRdtase_I_AS"/>
</dbReference>
<dbReference type="Gene3D" id="2.40.50.100">
    <property type="match status" value="1"/>
</dbReference>
<evidence type="ECO:0000256" key="12">
    <source>
        <dbReference type="RuleBase" id="RU003692"/>
    </source>
</evidence>
<evidence type="ECO:0000256" key="8">
    <source>
        <dbReference type="ARBA" id="ARBA00023027"/>
    </source>
</evidence>
<dbReference type="GO" id="GO:0050660">
    <property type="term" value="F:flavin adenine dinucleotide binding"/>
    <property type="evidence" value="ECO:0007669"/>
    <property type="project" value="InterPro"/>
</dbReference>
<dbReference type="CDD" id="cd06849">
    <property type="entry name" value="lipoyl_domain"/>
    <property type="match status" value="1"/>
</dbReference>
<dbReference type="Gene3D" id="3.30.390.30">
    <property type="match status" value="1"/>
</dbReference>
<dbReference type="SUPFAM" id="SSF55424">
    <property type="entry name" value="FAD/NAD-linked reductases, dimerisation (C-terminal) domain"/>
    <property type="match status" value="1"/>
</dbReference>
<evidence type="ECO:0000313" key="15">
    <source>
        <dbReference type="EMBL" id="VFK31430.1"/>
    </source>
</evidence>
<gene>
    <name evidence="16" type="ORF">BECKMB1821H_GA0114242_102331</name>
    <name evidence="15" type="ORF">BECKMB1821I_GA0114274_102331</name>
</gene>
<dbReference type="InterPro" id="IPR006258">
    <property type="entry name" value="Lipoamide_DH"/>
</dbReference>
<protein>
    <recommendedName>
        <fullName evidence="3 12">Dihydrolipoyl dehydrogenase</fullName>
        <ecNumber evidence="3 12">1.8.1.4</ecNumber>
    </recommendedName>
</protein>
<evidence type="ECO:0000256" key="7">
    <source>
        <dbReference type="ARBA" id="ARBA00023002"/>
    </source>
</evidence>
<dbReference type="InterPro" id="IPR023753">
    <property type="entry name" value="FAD/NAD-binding_dom"/>
</dbReference>
<keyword evidence="6 12" id="KW-0274">FAD</keyword>
<dbReference type="InterPro" id="IPR016156">
    <property type="entry name" value="FAD/NAD-linked_Rdtase_dimer_sf"/>
</dbReference>
<keyword evidence="5" id="KW-0450">Lipoyl</keyword>
<dbReference type="PANTHER" id="PTHR22912:SF160">
    <property type="entry name" value="DIHYDROLIPOYL DEHYDROGENASE"/>
    <property type="match status" value="1"/>
</dbReference>
<dbReference type="FunFam" id="2.40.50.100:FF:000009">
    <property type="entry name" value="Acetyltransferase component of pyruvate dehydrogenase complex"/>
    <property type="match status" value="1"/>
</dbReference>
<dbReference type="PRINTS" id="PR00368">
    <property type="entry name" value="FADPNR"/>
</dbReference>
<keyword evidence="4 12" id="KW-0285">Flavoprotein</keyword>
<dbReference type="PRINTS" id="PR00411">
    <property type="entry name" value="PNDRDTASEI"/>
</dbReference>
<dbReference type="NCBIfam" id="TIGR01350">
    <property type="entry name" value="lipoamide_DH"/>
    <property type="match status" value="1"/>
</dbReference>
<organism evidence="16">
    <name type="scientific">Candidatus Kentrum sp. MB</name>
    <dbReference type="NCBI Taxonomy" id="2138164"/>
    <lineage>
        <taxon>Bacteria</taxon>
        <taxon>Pseudomonadati</taxon>
        <taxon>Pseudomonadota</taxon>
        <taxon>Gammaproteobacteria</taxon>
        <taxon>Candidatus Kentrum</taxon>
    </lineage>
</organism>
<comment type="catalytic activity">
    <reaction evidence="11 12">
        <text>N(6)-[(R)-dihydrolipoyl]-L-lysyl-[protein] + NAD(+) = N(6)-[(R)-lipoyl]-L-lysyl-[protein] + NADH + H(+)</text>
        <dbReference type="Rhea" id="RHEA:15045"/>
        <dbReference type="Rhea" id="RHEA-COMP:10474"/>
        <dbReference type="Rhea" id="RHEA-COMP:10475"/>
        <dbReference type="ChEBI" id="CHEBI:15378"/>
        <dbReference type="ChEBI" id="CHEBI:57540"/>
        <dbReference type="ChEBI" id="CHEBI:57945"/>
        <dbReference type="ChEBI" id="CHEBI:83099"/>
        <dbReference type="ChEBI" id="CHEBI:83100"/>
        <dbReference type="EC" id="1.8.1.4"/>
    </reaction>
</comment>
<keyword evidence="8 12" id="KW-0520">NAD</keyword>
<name>A0A451BB27_9GAMM</name>
<dbReference type="InterPro" id="IPR003016">
    <property type="entry name" value="2-oxoA_DH_lipoyl-BS"/>
</dbReference>
<comment type="miscellaneous">
    <text evidence="12">The active site is a redox-active disulfide bond.</text>
</comment>
<dbReference type="PANTHER" id="PTHR22912">
    <property type="entry name" value="DISULFIDE OXIDOREDUCTASE"/>
    <property type="match status" value="1"/>
</dbReference>
<dbReference type="InterPro" id="IPR050151">
    <property type="entry name" value="Class-I_Pyr_Nuc-Dis_Oxidored"/>
</dbReference>
<evidence type="ECO:0000256" key="9">
    <source>
        <dbReference type="ARBA" id="ARBA00023157"/>
    </source>
</evidence>
<comment type="similarity">
    <text evidence="2 12">Belongs to the class-I pyridine nucleotide-disulfide oxidoreductase family.</text>
</comment>
<dbReference type="GO" id="GO:0004148">
    <property type="term" value="F:dihydrolipoyl dehydrogenase (NADH) activity"/>
    <property type="evidence" value="ECO:0007669"/>
    <property type="project" value="UniProtKB-EC"/>
</dbReference>
<accession>A0A451BB27</accession>
<dbReference type="FunFam" id="3.30.390.30:FF:000001">
    <property type="entry name" value="Dihydrolipoyl dehydrogenase"/>
    <property type="match status" value="1"/>
</dbReference>
<dbReference type="SUPFAM" id="SSF51230">
    <property type="entry name" value="Single hybrid motif"/>
    <property type="match status" value="1"/>
</dbReference>
<comment type="cofactor">
    <cofactor evidence="1">
        <name>(R)-lipoate</name>
        <dbReference type="ChEBI" id="CHEBI:83088"/>
    </cofactor>
</comment>
<dbReference type="InterPro" id="IPR036188">
    <property type="entry name" value="FAD/NAD-bd_sf"/>
</dbReference>
<evidence type="ECO:0000256" key="3">
    <source>
        <dbReference type="ARBA" id="ARBA00012608"/>
    </source>
</evidence>
<dbReference type="Pfam" id="PF07992">
    <property type="entry name" value="Pyr_redox_2"/>
    <property type="match status" value="1"/>
</dbReference>
<keyword evidence="7 12" id="KW-0560">Oxidoreductase</keyword>
<dbReference type="PROSITE" id="PS00189">
    <property type="entry name" value="LIPOYL"/>
    <property type="match status" value="1"/>
</dbReference>
<evidence type="ECO:0000256" key="11">
    <source>
        <dbReference type="ARBA" id="ARBA00049187"/>
    </source>
</evidence>
<comment type="cofactor">
    <cofactor evidence="12">
        <name>FAD</name>
        <dbReference type="ChEBI" id="CHEBI:57692"/>
    </cofactor>
    <text evidence="12">Binds 1 FAD per subunit.</text>
</comment>
<feature type="region of interest" description="Disordered" evidence="13">
    <location>
        <begin position="74"/>
        <end position="114"/>
    </location>
</feature>
<dbReference type="AlphaFoldDB" id="A0A451BB27"/>
<dbReference type="Pfam" id="PF02852">
    <property type="entry name" value="Pyr_redox_dim"/>
    <property type="match status" value="1"/>
</dbReference>
<evidence type="ECO:0000256" key="13">
    <source>
        <dbReference type="SAM" id="MobiDB-lite"/>
    </source>
</evidence>
<sequence>MSNTAIIQVPDIGDFKNVEVIEVLISPGERIGIDTPLISVESDKATMEVPSPRAGLVKNLRVAVGDRVSQGSPIVTLEIDTDTDADDDNDDDASSFETSVSSPDPAPADSAPVAGEVSLASGEPSIAAAKASHPSPTQGPSADLRTQVLVLGGGPGGYTAAFRAADLGKTTLLVERYPALGGVCLHVGCIPSKACLHAANILEEAKGLAAHGITFAKPTIELTRLANWKDRLVGRLAKGIAALAKQRKVRVLQGNGEFSSPNVLTAHTDTGPVTIAFEHAIIAAGSHTAQIPGLPRDPRIWTSTRALQLPAIPPRLLIIGGGVIGLEMATLYHALGSRITIAEFQDALIPGCDRDLVRVLRKHIDKRYENIFLQTAVTGIRAREDGLHVSFHGPKAPDDDRFDAVLVAVGRTPNGKRIGAEALGIQVDETGFLSVDRQQRTNLPHIFAIGDIVGQPMLAHKALHQGKAAAEAIAGLPAEFDPIAIPTVAYTDPEIAWAGLSEDEARARGIDYDKGAFPWAASGRALGLGGDQGISKLLFQKETHRIIGAGIAGPQAGELIAEAVLAMEMGADFHDMGLTIHPHPTLSETLGLSAEMVAGTITDLMPR</sequence>
<keyword evidence="10 12" id="KW-0676">Redox-active center</keyword>
<dbReference type="PROSITE" id="PS50968">
    <property type="entry name" value="BIOTINYL_LIPOYL"/>
    <property type="match status" value="1"/>
</dbReference>
<reference evidence="16" key="1">
    <citation type="submission" date="2019-02" db="EMBL/GenBank/DDBJ databases">
        <authorList>
            <person name="Gruber-Vodicka R. H."/>
            <person name="Seah K. B. B."/>
        </authorList>
    </citation>
    <scope>NUCLEOTIDE SEQUENCE</scope>
    <source>
        <strain evidence="16">BECK_BZ198</strain>
        <strain evidence="15">BECK_BZ199</strain>
    </source>
</reference>
<evidence type="ECO:0000256" key="1">
    <source>
        <dbReference type="ARBA" id="ARBA00001938"/>
    </source>
</evidence>
<feature type="compositionally biased region" description="Acidic residues" evidence="13">
    <location>
        <begin position="79"/>
        <end position="94"/>
    </location>
</feature>
<dbReference type="SUPFAM" id="SSF51905">
    <property type="entry name" value="FAD/NAD(P)-binding domain"/>
    <property type="match status" value="1"/>
</dbReference>
<dbReference type="InterPro" id="IPR011053">
    <property type="entry name" value="Single_hybrid_motif"/>
</dbReference>
<feature type="compositionally biased region" description="Low complexity" evidence="13">
    <location>
        <begin position="99"/>
        <end position="114"/>
    </location>
</feature>
<keyword evidence="9" id="KW-1015">Disulfide bond</keyword>
<evidence type="ECO:0000256" key="10">
    <source>
        <dbReference type="ARBA" id="ARBA00023284"/>
    </source>
</evidence>
<dbReference type="InterPro" id="IPR000089">
    <property type="entry name" value="Biotin_lipoyl"/>
</dbReference>
<feature type="domain" description="Lipoyl-binding" evidence="14">
    <location>
        <begin position="4"/>
        <end position="78"/>
    </location>
</feature>
<dbReference type="EC" id="1.8.1.4" evidence="3 12"/>
<dbReference type="InterPro" id="IPR004099">
    <property type="entry name" value="Pyr_nucl-diS_OxRdtase_dimer"/>
</dbReference>
<evidence type="ECO:0000259" key="14">
    <source>
        <dbReference type="PROSITE" id="PS50968"/>
    </source>
</evidence>
<dbReference type="EMBL" id="CAADFQ010000023">
    <property type="protein sequence ID" value="VFK31430.1"/>
    <property type="molecule type" value="Genomic_DNA"/>
</dbReference>
<dbReference type="Gene3D" id="3.50.50.60">
    <property type="entry name" value="FAD/NAD(P)-binding domain"/>
    <property type="match status" value="2"/>
</dbReference>
<evidence type="ECO:0000256" key="5">
    <source>
        <dbReference type="ARBA" id="ARBA00022823"/>
    </source>
</evidence>
<dbReference type="PROSITE" id="PS00076">
    <property type="entry name" value="PYRIDINE_REDOX_1"/>
    <property type="match status" value="1"/>
</dbReference>
<proteinExistence type="inferred from homology"/>
<evidence type="ECO:0000256" key="6">
    <source>
        <dbReference type="ARBA" id="ARBA00022827"/>
    </source>
</evidence>
<dbReference type="GO" id="GO:0006103">
    <property type="term" value="P:2-oxoglutarate metabolic process"/>
    <property type="evidence" value="ECO:0007669"/>
    <property type="project" value="TreeGrafter"/>
</dbReference>
<dbReference type="Pfam" id="PF00364">
    <property type="entry name" value="Biotin_lipoyl"/>
    <property type="match status" value="1"/>
</dbReference>
<dbReference type="EMBL" id="CAADGH010000023">
    <property type="protein sequence ID" value="VFK75479.1"/>
    <property type="molecule type" value="Genomic_DNA"/>
</dbReference>
<evidence type="ECO:0000256" key="4">
    <source>
        <dbReference type="ARBA" id="ARBA00022630"/>
    </source>
</evidence>